<organism evidence="5">
    <name type="scientific">Diabrotica virgifera virgifera</name>
    <name type="common">western corn rootworm</name>
    <dbReference type="NCBI Taxonomy" id="50390"/>
    <lineage>
        <taxon>Eukaryota</taxon>
        <taxon>Metazoa</taxon>
        <taxon>Ecdysozoa</taxon>
        <taxon>Arthropoda</taxon>
        <taxon>Hexapoda</taxon>
        <taxon>Insecta</taxon>
        <taxon>Pterygota</taxon>
        <taxon>Neoptera</taxon>
        <taxon>Endopterygota</taxon>
        <taxon>Coleoptera</taxon>
        <taxon>Polyphaga</taxon>
        <taxon>Cucujiformia</taxon>
        <taxon>Chrysomeloidea</taxon>
        <taxon>Chrysomelidae</taxon>
        <taxon>Galerucinae</taxon>
        <taxon>Diabroticina</taxon>
        <taxon>Diabroticites</taxon>
        <taxon>Diabrotica</taxon>
    </lineage>
</organism>
<evidence type="ECO:0000259" key="4">
    <source>
        <dbReference type="SMART" id="SM00848"/>
    </source>
</evidence>
<keyword evidence="2" id="KW-1015">Disulfide bond</keyword>
<dbReference type="SMART" id="SM00848">
    <property type="entry name" value="Inhibitor_I29"/>
    <property type="match status" value="1"/>
</dbReference>
<protein>
    <submittedName>
        <fullName evidence="5 6">Cathepsin L-like proteinase</fullName>
    </submittedName>
</protein>
<dbReference type="GO" id="GO:0008234">
    <property type="term" value="F:cysteine-type peptidase activity"/>
    <property type="evidence" value="ECO:0007669"/>
    <property type="project" value="InterPro"/>
</dbReference>
<dbReference type="KEGG" id="dvv:114337599"/>
<dbReference type="OrthoDB" id="5855924at2759"/>
<dbReference type="GO" id="GO:0006508">
    <property type="term" value="P:proteolysis"/>
    <property type="evidence" value="ECO:0007669"/>
    <property type="project" value="InterPro"/>
</dbReference>
<dbReference type="PANTHER" id="PTHR12411">
    <property type="entry name" value="CYSTEINE PROTEASE FAMILY C1-RELATED"/>
    <property type="match status" value="1"/>
</dbReference>
<accession>A0A6P7G4E5</accession>
<evidence type="ECO:0000313" key="6">
    <source>
        <dbReference type="RefSeq" id="XP_028143890.1"/>
    </source>
</evidence>
<proteinExistence type="inferred from homology"/>
<reference evidence="5 6" key="1">
    <citation type="submission" date="2025-04" db="UniProtKB">
        <authorList>
            <consortium name="RefSeq"/>
        </authorList>
    </citation>
    <scope>IDENTIFICATION</scope>
    <source>
        <tissue evidence="5 6">Whole insect</tissue>
    </source>
</reference>
<dbReference type="InterPro" id="IPR039417">
    <property type="entry name" value="Peptidase_C1A_papain-like"/>
</dbReference>
<dbReference type="PRINTS" id="PR00705">
    <property type="entry name" value="PAPAIN"/>
</dbReference>
<dbReference type="SMART" id="SM00645">
    <property type="entry name" value="Pept_C1"/>
    <property type="match status" value="1"/>
</dbReference>
<dbReference type="AlphaFoldDB" id="A0A6P7G4E5"/>
<evidence type="ECO:0000259" key="3">
    <source>
        <dbReference type="SMART" id="SM00645"/>
    </source>
</evidence>
<dbReference type="InterPro" id="IPR025660">
    <property type="entry name" value="Pept_his_AS"/>
</dbReference>
<evidence type="ECO:0000313" key="5">
    <source>
        <dbReference type="RefSeq" id="XP_028143889.1"/>
    </source>
</evidence>
<sequence length="333" mass="37503">MKSVIVLTALYIGVINCYSDYLLWTDFKTKHLKTYSLHEEQPRFSVFQQNLRKIEQHNARYIKGEASYFLTITKFADWTKEEVQKFLRPLPENKLALRSVDQNPVRADYPDSFDWRDHGAVSEIQDQGQCLSGWAFAAAGALEGRYAALEKELIALSAEELIDCSTYENTKCEKGGIAEYSYYYIQGSGLSSIEQYPYTASNGVPSTCYGKNITNKPIEPLGNFGIIQQTEDAIKGFIAGYSPISTHVQVIDDWLLYGGGVYDNPKCGNGLATLNHGILAVGYGVDEKEGKEYFTLKNSWGSDWGENGYIRVVRNKKQCGISTRASFPLLWFE</sequence>
<dbReference type="Pfam" id="PF08246">
    <property type="entry name" value="Inhibitor_I29"/>
    <property type="match status" value="1"/>
</dbReference>
<dbReference type="InterPro" id="IPR038765">
    <property type="entry name" value="Papain-like_cys_pep_sf"/>
</dbReference>
<evidence type="ECO:0000256" key="1">
    <source>
        <dbReference type="ARBA" id="ARBA00008455"/>
    </source>
</evidence>
<gene>
    <name evidence="5 6" type="primary">LOC114337599</name>
</gene>
<dbReference type="RefSeq" id="XP_028143890.1">
    <property type="nucleotide sequence ID" value="XM_028288089.1"/>
</dbReference>
<dbReference type="RefSeq" id="XP_028143889.1">
    <property type="nucleotide sequence ID" value="XM_028288088.1"/>
</dbReference>
<dbReference type="InterPro" id="IPR013128">
    <property type="entry name" value="Peptidase_C1A"/>
</dbReference>
<feature type="domain" description="Cathepsin propeptide inhibitor" evidence="4">
    <location>
        <begin position="24"/>
        <end position="83"/>
    </location>
</feature>
<dbReference type="PROSITE" id="PS00639">
    <property type="entry name" value="THIOL_PROTEASE_HIS"/>
    <property type="match status" value="1"/>
</dbReference>
<dbReference type="InterPro" id="IPR013201">
    <property type="entry name" value="Prot_inhib_I29"/>
</dbReference>
<dbReference type="SUPFAM" id="SSF54001">
    <property type="entry name" value="Cysteine proteinases"/>
    <property type="match status" value="1"/>
</dbReference>
<dbReference type="FunFam" id="3.90.70.10:FF:000332">
    <property type="entry name" value="Cathepsin L1"/>
    <property type="match status" value="1"/>
</dbReference>
<dbReference type="CDD" id="cd02248">
    <property type="entry name" value="Peptidase_C1A"/>
    <property type="match status" value="1"/>
</dbReference>
<name>A0A6P7G4E5_DIAVI</name>
<comment type="similarity">
    <text evidence="1">Belongs to the peptidase C1 family.</text>
</comment>
<feature type="domain" description="Peptidase C1A papain C-terminal" evidence="3">
    <location>
        <begin position="109"/>
        <end position="329"/>
    </location>
</feature>
<dbReference type="Gene3D" id="3.90.70.10">
    <property type="entry name" value="Cysteine proteinases"/>
    <property type="match status" value="1"/>
</dbReference>
<evidence type="ECO:0000256" key="2">
    <source>
        <dbReference type="ARBA" id="ARBA00023157"/>
    </source>
</evidence>
<dbReference type="Pfam" id="PF00112">
    <property type="entry name" value="Peptidase_C1"/>
    <property type="match status" value="1"/>
</dbReference>
<dbReference type="InterPro" id="IPR000668">
    <property type="entry name" value="Peptidase_C1A_C"/>
</dbReference>